<protein>
    <recommendedName>
        <fullName evidence="1">Synergin gamma C-terminal domain-containing protein</fullName>
    </recommendedName>
</protein>
<organism evidence="2 3">
    <name type="scientific">Dimargaris verticillata</name>
    <dbReference type="NCBI Taxonomy" id="2761393"/>
    <lineage>
        <taxon>Eukaryota</taxon>
        <taxon>Fungi</taxon>
        <taxon>Fungi incertae sedis</taxon>
        <taxon>Zoopagomycota</taxon>
        <taxon>Kickxellomycotina</taxon>
        <taxon>Dimargaritomycetes</taxon>
        <taxon>Dimargaritales</taxon>
        <taxon>Dimargaritaceae</taxon>
        <taxon>Dimargaris</taxon>
    </lineage>
</organism>
<name>A0A9W8EC56_9FUNG</name>
<reference evidence="2" key="1">
    <citation type="submission" date="2022-07" db="EMBL/GenBank/DDBJ databases">
        <title>Phylogenomic reconstructions and comparative analyses of Kickxellomycotina fungi.</title>
        <authorList>
            <person name="Reynolds N.K."/>
            <person name="Stajich J.E."/>
            <person name="Barry K."/>
            <person name="Grigoriev I.V."/>
            <person name="Crous P."/>
            <person name="Smith M.E."/>
        </authorList>
    </citation>
    <scope>NUCLEOTIDE SEQUENCE</scope>
    <source>
        <strain evidence="2">RSA 567</strain>
    </source>
</reference>
<feature type="domain" description="Synergin gamma C-terminal" evidence="1">
    <location>
        <begin position="4"/>
        <end position="167"/>
    </location>
</feature>
<dbReference type="AlphaFoldDB" id="A0A9W8EC56"/>
<dbReference type="OrthoDB" id="10442470at2759"/>
<evidence type="ECO:0000313" key="3">
    <source>
        <dbReference type="Proteomes" id="UP001151582"/>
    </source>
</evidence>
<keyword evidence="3" id="KW-1185">Reference proteome</keyword>
<dbReference type="Proteomes" id="UP001151582">
    <property type="component" value="Unassembled WGS sequence"/>
</dbReference>
<comment type="caution">
    <text evidence="2">The sequence shown here is derived from an EMBL/GenBank/DDBJ whole genome shotgun (WGS) entry which is preliminary data.</text>
</comment>
<dbReference type="EMBL" id="JANBQB010000291">
    <property type="protein sequence ID" value="KAJ1978207.1"/>
    <property type="molecule type" value="Genomic_DNA"/>
</dbReference>
<sequence length="170" mass="18750">MDTWAAGLGKAKSQLQETVGFLLELQSYKLTSQQLSQLLKDHSRVCLLLQGTIEIHAFAQRVHQAVIAHKNSLCPEAVVDIITQYAACQRAFDQLRDWLQEHKDCLGSALADQCAAPCSDHQLSQCGFCLQGIFQRTKGLGLMSAGLVHYAGSDYHAGCINFWLRNCASL</sequence>
<evidence type="ECO:0000259" key="1">
    <source>
        <dbReference type="Pfam" id="PF25999"/>
    </source>
</evidence>
<accession>A0A9W8EC56</accession>
<gene>
    <name evidence="2" type="ORF">H4R34_003294</name>
</gene>
<dbReference type="Pfam" id="PF25999">
    <property type="entry name" value="SYNRG_C"/>
    <property type="match status" value="1"/>
</dbReference>
<evidence type="ECO:0000313" key="2">
    <source>
        <dbReference type="EMBL" id="KAJ1978207.1"/>
    </source>
</evidence>
<dbReference type="InterPro" id="IPR059024">
    <property type="entry name" value="SYNRG_C"/>
</dbReference>
<proteinExistence type="predicted"/>